<reference evidence="3" key="1">
    <citation type="submission" date="2020-10" db="EMBL/GenBank/DDBJ databases">
        <authorList>
            <person name="Gilroy R."/>
        </authorList>
    </citation>
    <scope>NUCLEOTIDE SEQUENCE</scope>
    <source>
        <strain evidence="3">ChiGjej1B1-24693</strain>
    </source>
</reference>
<protein>
    <submittedName>
        <fullName evidence="3">Acetylxylan esterase</fullName>
    </submittedName>
</protein>
<dbReference type="Proteomes" id="UP000886842">
    <property type="component" value="Unassembled WGS sequence"/>
</dbReference>
<dbReference type="InterPro" id="IPR029058">
    <property type="entry name" value="AB_hydrolase_fold"/>
</dbReference>
<dbReference type="EMBL" id="DVLP01000224">
    <property type="protein sequence ID" value="HIT75391.1"/>
    <property type="molecule type" value="Genomic_DNA"/>
</dbReference>
<comment type="caution">
    <text evidence="3">The sequence shown here is derived from an EMBL/GenBank/DDBJ whole genome shotgun (WGS) entry which is preliminary data.</text>
</comment>
<name>A0A9D1KME5_9ACTN</name>
<dbReference type="InterPro" id="IPR008391">
    <property type="entry name" value="AXE1_dom"/>
</dbReference>
<dbReference type="Pfam" id="PF05448">
    <property type="entry name" value="AXE1"/>
    <property type="match status" value="1"/>
</dbReference>
<evidence type="ECO:0000259" key="2">
    <source>
        <dbReference type="Pfam" id="PF05448"/>
    </source>
</evidence>
<feature type="domain" description="Acetyl xylan esterase" evidence="2">
    <location>
        <begin position="89"/>
        <end position="267"/>
    </location>
</feature>
<evidence type="ECO:0000313" key="4">
    <source>
        <dbReference type="Proteomes" id="UP000886842"/>
    </source>
</evidence>
<organism evidence="3 4">
    <name type="scientific">Candidatus Avipropionibacterium avicola</name>
    <dbReference type="NCBI Taxonomy" id="2840701"/>
    <lineage>
        <taxon>Bacteria</taxon>
        <taxon>Bacillati</taxon>
        <taxon>Actinomycetota</taxon>
        <taxon>Actinomycetes</taxon>
        <taxon>Propionibacteriales</taxon>
        <taxon>Propionibacteriaceae</taxon>
        <taxon>Propionibacteriaceae incertae sedis</taxon>
        <taxon>Candidatus Avipropionibacterium</taxon>
    </lineage>
</organism>
<evidence type="ECO:0000256" key="1">
    <source>
        <dbReference type="ARBA" id="ARBA00008645"/>
    </source>
</evidence>
<dbReference type="Gene3D" id="3.40.50.1820">
    <property type="entry name" value="alpha/beta hydrolase"/>
    <property type="match status" value="1"/>
</dbReference>
<accession>A0A9D1KME5</accession>
<dbReference type="AlphaFoldDB" id="A0A9D1KME5"/>
<gene>
    <name evidence="3" type="ORF">IAA98_07395</name>
</gene>
<evidence type="ECO:0000313" key="3">
    <source>
        <dbReference type="EMBL" id="HIT75391.1"/>
    </source>
</evidence>
<comment type="similarity">
    <text evidence="1">Belongs to the AB hydrolase superfamily.</text>
</comment>
<proteinExistence type="inferred from homology"/>
<dbReference type="PANTHER" id="PTHR22946">
    <property type="entry name" value="DIENELACTONE HYDROLASE DOMAIN-CONTAINING PROTEIN-RELATED"/>
    <property type="match status" value="1"/>
</dbReference>
<sequence length="635" mass="67819">MQGFGPNLDGYADPQIDLERYVQRRTQEWIAHWQARDSDDPATIAAHGERVRRAVLDGVGGLPQRPAEPPELTVVATTELGPGRPTIDRVTFESLPGVVVTATLYRPVGVDADHPGPAVLFAHGHSFEAKGAPHYQSACQMLADAGLTVLAVDPCGQGERVLVPDPVEEDTWTWGVGEHLRTGMSAWWAGHSLMRWMVTDLMAGVDVLCALPQVDPARIGMTGASGGGTQTTIMMALEPRLAAAAPATYVTSRAAYQRTGQIQDGEQHLLSGTARGVDHADLLIAFAPKPVRVLAAAWDFFVPEGTQQAMERAERAYAGLGALDAVSMVVDDTIHAYSPGLQRAATEFFCDTFDLPAPTRFETAPLPNDELAATTSGQVIGDDPATVTVIDLVNRELDALAAPADPTAWLAERVFADRQLPPGDHVRWIGTADEPHLFWNAETDLWGAGVLLDPSGPGDPSAPEEGGAVPLTLVLLPDGTATPDATAVLPPAGAGPRVVLDLRGTGALAARQRSGERDSLRGHDYKLLCDLLWLGDSLAAGRVFDLCRAIDVLTADRELRRRWPGLGEDSPVELVSVGRLSRWYAELAARVHPRIRAVHHDGAEVSSIVPVIRSASWVEDGDSWQGLIPGAAGLL</sequence>
<dbReference type="InterPro" id="IPR050261">
    <property type="entry name" value="FrsA_esterase"/>
</dbReference>
<dbReference type="PANTHER" id="PTHR22946:SF8">
    <property type="entry name" value="ACETYL XYLAN ESTERASE DOMAIN-CONTAINING PROTEIN"/>
    <property type="match status" value="1"/>
</dbReference>
<dbReference type="SUPFAM" id="SSF53474">
    <property type="entry name" value="alpha/beta-Hydrolases"/>
    <property type="match status" value="1"/>
</dbReference>
<reference evidence="3" key="2">
    <citation type="journal article" date="2021" name="PeerJ">
        <title>Extensive microbial diversity within the chicken gut microbiome revealed by metagenomics and culture.</title>
        <authorList>
            <person name="Gilroy R."/>
            <person name="Ravi A."/>
            <person name="Getino M."/>
            <person name="Pursley I."/>
            <person name="Horton D.L."/>
            <person name="Alikhan N.F."/>
            <person name="Baker D."/>
            <person name="Gharbi K."/>
            <person name="Hall N."/>
            <person name="Watson M."/>
            <person name="Adriaenssens E.M."/>
            <person name="Foster-Nyarko E."/>
            <person name="Jarju S."/>
            <person name="Secka A."/>
            <person name="Antonio M."/>
            <person name="Oren A."/>
            <person name="Chaudhuri R.R."/>
            <person name="La Ragione R."/>
            <person name="Hildebrand F."/>
            <person name="Pallen M.J."/>
        </authorList>
    </citation>
    <scope>NUCLEOTIDE SEQUENCE</scope>
    <source>
        <strain evidence="3">ChiGjej1B1-24693</strain>
    </source>
</reference>